<name>A0ABT1H747_9NOCA</name>
<feature type="transmembrane region" description="Helical" evidence="1">
    <location>
        <begin position="153"/>
        <end position="176"/>
    </location>
</feature>
<comment type="caution">
    <text evidence="2">The sequence shown here is derived from an EMBL/GenBank/DDBJ whole genome shotgun (WGS) entry which is preliminary data.</text>
</comment>
<evidence type="ECO:0000313" key="3">
    <source>
        <dbReference type="Proteomes" id="UP001205740"/>
    </source>
</evidence>
<feature type="transmembrane region" description="Helical" evidence="1">
    <location>
        <begin position="58"/>
        <end position="80"/>
    </location>
</feature>
<sequence>MHTWIPAVLAIGAAALIALGTVLRQRASCTGGAISVMWTVGAAVALLGFGLQAGALGLGSILLVQPIVVLAVLFALPMEAVLDHRRPTRHEWGWGGVLVVCVGLFLLLADPKEVDRRPDHLLIAGTVVAAIALLIGLVVVAEKADDHYRALCYGLVAGTLFGIGALLVKAVVYQALHDPLHLWSRPEAYLFAVVAVGGIVAQQRSFVAGELQTSFPAMTVMEPAVSMALGVTLLGESVRVGWWQNGLMVVALAVMVVAVVVLARISAIRGTGDATTPEAVTTPRVRSSV</sequence>
<evidence type="ECO:0008006" key="4">
    <source>
        <dbReference type="Google" id="ProtNLM"/>
    </source>
</evidence>
<dbReference type="RefSeq" id="WP_253656555.1">
    <property type="nucleotide sequence ID" value="NZ_BAAAOE010000007.1"/>
</dbReference>
<feature type="transmembrane region" description="Helical" evidence="1">
    <location>
        <begin position="121"/>
        <end position="141"/>
    </location>
</feature>
<feature type="transmembrane region" description="Helical" evidence="1">
    <location>
        <begin position="34"/>
        <end position="51"/>
    </location>
</feature>
<dbReference type="PANTHER" id="PTHR40761">
    <property type="entry name" value="CONSERVED INTEGRAL MEMBRANE ALANINE VALINE AND LEUCINE RICH PROTEIN-RELATED"/>
    <property type="match status" value="1"/>
</dbReference>
<accession>A0ABT1H747</accession>
<gene>
    <name evidence="2" type="ORF">LX12_004199</name>
</gene>
<proteinExistence type="predicted"/>
<feature type="transmembrane region" description="Helical" evidence="1">
    <location>
        <begin position="242"/>
        <end position="263"/>
    </location>
</feature>
<keyword evidence="1" id="KW-0472">Membrane</keyword>
<dbReference type="EMBL" id="JAMTCG010000010">
    <property type="protein sequence ID" value="MCP2162986.1"/>
    <property type="molecule type" value="Genomic_DNA"/>
</dbReference>
<reference evidence="2 3" key="1">
    <citation type="submission" date="2022-06" db="EMBL/GenBank/DDBJ databases">
        <title>Genomic Encyclopedia of Archaeal and Bacterial Type Strains, Phase II (KMG-II): from individual species to whole genera.</title>
        <authorList>
            <person name="Goeker M."/>
        </authorList>
    </citation>
    <scope>NUCLEOTIDE SEQUENCE [LARGE SCALE GENOMIC DNA]</scope>
    <source>
        <strain evidence="2 3">DSM 45037</strain>
    </source>
</reference>
<dbReference type="PANTHER" id="PTHR40761:SF1">
    <property type="entry name" value="CONSERVED INTEGRAL MEMBRANE ALANINE VALINE AND LEUCINE RICH PROTEIN-RELATED"/>
    <property type="match status" value="1"/>
</dbReference>
<feature type="transmembrane region" description="Helical" evidence="1">
    <location>
        <begin position="92"/>
        <end position="109"/>
    </location>
</feature>
<dbReference type="Proteomes" id="UP001205740">
    <property type="component" value="Unassembled WGS sequence"/>
</dbReference>
<dbReference type="NCBIfam" id="NF038012">
    <property type="entry name" value="DMT_1"/>
    <property type="match status" value="1"/>
</dbReference>
<keyword evidence="3" id="KW-1185">Reference proteome</keyword>
<evidence type="ECO:0000256" key="1">
    <source>
        <dbReference type="SAM" id="Phobius"/>
    </source>
</evidence>
<organism evidence="2 3">
    <name type="scientific">Williamsia serinedens</name>
    <dbReference type="NCBI Taxonomy" id="391736"/>
    <lineage>
        <taxon>Bacteria</taxon>
        <taxon>Bacillati</taxon>
        <taxon>Actinomycetota</taxon>
        <taxon>Actinomycetes</taxon>
        <taxon>Mycobacteriales</taxon>
        <taxon>Nocardiaceae</taxon>
        <taxon>Williamsia</taxon>
    </lineage>
</organism>
<keyword evidence="1" id="KW-1133">Transmembrane helix</keyword>
<keyword evidence="1" id="KW-0812">Transmembrane</keyword>
<protein>
    <recommendedName>
        <fullName evidence="4">Threonine/homoserine efflux transporter RhtA</fullName>
    </recommendedName>
</protein>
<evidence type="ECO:0000313" key="2">
    <source>
        <dbReference type="EMBL" id="MCP2162986.1"/>
    </source>
</evidence>